<dbReference type="SUPFAM" id="SSF53474">
    <property type="entry name" value="alpha/beta-Hydrolases"/>
    <property type="match status" value="1"/>
</dbReference>
<dbReference type="PANTHER" id="PTHR43265:SF1">
    <property type="entry name" value="ESTERASE ESTD"/>
    <property type="match status" value="1"/>
</dbReference>
<dbReference type="Pfam" id="PF12146">
    <property type="entry name" value="Hydrolase_4"/>
    <property type="match status" value="1"/>
</dbReference>
<evidence type="ECO:0000313" key="4">
    <source>
        <dbReference type="Proteomes" id="UP001167796"/>
    </source>
</evidence>
<feature type="domain" description="Serine aminopeptidase S33" evidence="2">
    <location>
        <begin position="197"/>
        <end position="364"/>
    </location>
</feature>
<evidence type="ECO:0000259" key="2">
    <source>
        <dbReference type="Pfam" id="PF12146"/>
    </source>
</evidence>
<gene>
    <name evidence="3" type="ORF">Q5H92_22325</name>
</gene>
<evidence type="ECO:0000256" key="1">
    <source>
        <dbReference type="SAM" id="SignalP"/>
    </source>
</evidence>
<dbReference type="PANTHER" id="PTHR43265">
    <property type="entry name" value="ESTERASE ESTD"/>
    <property type="match status" value="1"/>
</dbReference>
<dbReference type="EMBL" id="JAUQSX010000014">
    <property type="protein sequence ID" value="MDO7849116.1"/>
    <property type="molecule type" value="Genomic_DNA"/>
</dbReference>
<name>A0ABT9AGV8_9BACT</name>
<dbReference type="InterPro" id="IPR022742">
    <property type="entry name" value="Hydrolase_4"/>
</dbReference>
<dbReference type="InterPro" id="IPR053145">
    <property type="entry name" value="AB_hydrolase_Est10"/>
</dbReference>
<reference evidence="3" key="1">
    <citation type="submission" date="2023-07" db="EMBL/GenBank/DDBJ databases">
        <authorList>
            <person name="Kim M.K."/>
        </authorList>
    </citation>
    <scope>NUCLEOTIDE SEQUENCE</scope>
    <source>
        <strain evidence="3">M29</strain>
    </source>
</reference>
<protein>
    <submittedName>
        <fullName evidence="3">Alpha/beta hydrolase</fullName>
    </submittedName>
</protein>
<dbReference type="Proteomes" id="UP001167796">
    <property type="component" value="Unassembled WGS sequence"/>
</dbReference>
<proteinExistence type="predicted"/>
<dbReference type="InterPro" id="IPR029058">
    <property type="entry name" value="AB_hydrolase_fold"/>
</dbReference>
<evidence type="ECO:0000313" key="3">
    <source>
        <dbReference type="EMBL" id="MDO7849116.1"/>
    </source>
</evidence>
<dbReference type="RefSeq" id="WP_305013785.1">
    <property type="nucleotide sequence ID" value="NZ_JAUQSX010000014.1"/>
</dbReference>
<keyword evidence="4" id="KW-1185">Reference proteome</keyword>
<organism evidence="3 4">
    <name type="scientific">Hymenobacter mellowenesis</name>
    <dbReference type="NCBI Taxonomy" id="3063995"/>
    <lineage>
        <taxon>Bacteria</taxon>
        <taxon>Pseudomonadati</taxon>
        <taxon>Bacteroidota</taxon>
        <taxon>Cytophagia</taxon>
        <taxon>Cytophagales</taxon>
        <taxon>Hymenobacteraceae</taxon>
        <taxon>Hymenobacter</taxon>
    </lineage>
</organism>
<keyword evidence="1" id="KW-0732">Signal</keyword>
<dbReference type="Gene3D" id="3.40.50.1820">
    <property type="entry name" value="alpha/beta hydrolase"/>
    <property type="match status" value="1"/>
</dbReference>
<accession>A0ABT9AGV8</accession>
<sequence>MKTFRIQLIISTFMMLIIQLSNNAQAGAIDKPLLAGQWTGQLTVPGGSRQVSITIAERPDGTTVALLDMAAAKLKNSPMRVVSSPDSVAFYADKAGCRFVGLPVAEGKRLRGQWQQPGFRATLVLDRTPTGTAPASSALKGKSMAYKTEEVRVSSLSSPNPELGLGGSLSMPLGAGPFPGVVLLADGSKAERAEGTYDLLDELADYLTRQGLAVLRLEGRGTGRSAAIPAANSRNELVADAQSALAFLRSHSGIDPLRVGLLGHGDGANVALQVAAAAPTPAFLVSLGAAGLSGQELLARQTSLVNQPGEPDTAQLAWDRKEMQLMTLARREAKKQLAAGTSAQQVQVRVAQEQMRLNAEAQKRSDALYKRQYAMLEIIRQTPNNAQAQAIVANMLKQIYPSLPSATAQNRAAQLTSPWYRSLLATNPQTDLGKVSCPTLLLHGTADSQVLTASNLPLLEKGMKANKRVNSQKLEGLNHDFLAPASAQALAAGTEQHPTASADALEAIREWVVQQVKISN</sequence>
<feature type="chain" id="PRO_5045802706" evidence="1">
    <location>
        <begin position="27"/>
        <end position="520"/>
    </location>
</feature>
<dbReference type="GO" id="GO:0016787">
    <property type="term" value="F:hydrolase activity"/>
    <property type="evidence" value="ECO:0007669"/>
    <property type="project" value="UniProtKB-KW"/>
</dbReference>
<keyword evidence="3" id="KW-0378">Hydrolase</keyword>
<comment type="caution">
    <text evidence="3">The sequence shown here is derived from an EMBL/GenBank/DDBJ whole genome shotgun (WGS) entry which is preliminary data.</text>
</comment>
<feature type="signal peptide" evidence="1">
    <location>
        <begin position="1"/>
        <end position="26"/>
    </location>
</feature>